<organism evidence="1 2">
    <name type="scientific">Thalassomonas haliotis</name>
    <dbReference type="NCBI Taxonomy" id="485448"/>
    <lineage>
        <taxon>Bacteria</taxon>
        <taxon>Pseudomonadati</taxon>
        <taxon>Pseudomonadota</taxon>
        <taxon>Gammaproteobacteria</taxon>
        <taxon>Alteromonadales</taxon>
        <taxon>Colwelliaceae</taxon>
        <taxon>Thalassomonas</taxon>
    </lineage>
</organism>
<evidence type="ECO:0008006" key="3">
    <source>
        <dbReference type="Google" id="ProtNLM"/>
    </source>
</evidence>
<protein>
    <recommendedName>
        <fullName evidence="3">Bacteriophage tail tape measure N-terminal domain-containing protein</fullName>
    </recommendedName>
</protein>
<name>A0ABY7VCF6_9GAMM</name>
<dbReference type="RefSeq" id="WP_274051497.1">
    <property type="nucleotide sequence ID" value="NZ_CP059693.1"/>
</dbReference>
<reference evidence="1 2" key="1">
    <citation type="journal article" date="2022" name="Mar. Drugs">
        <title>Bioassay-Guided Fractionation Leads to the Detection of Cholic Acid Generated by the Rare Thalassomonas sp.</title>
        <authorList>
            <person name="Pheiffer F."/>
            <person name="Schneider Y.K."/>
            <person name="Hansen E.H."/>
            <person name="Andersen J.H."/>
            <person name="Isaksson J."/>
            <person name="Busche T."/>
            <person name="R C."/>
            <person name="Kalinowski J."/>
            <person name="Zyl L.V."/>
            <person name="Trindade M."/>
        </authorList>
    </citation>
    <scope>NUCLEOTIDE SEQUENCE [LARGE SCALE GENOMIC DNA]</scope>
    <source>
        <strain evidence="1 2">A5K-61T</strain>
    </source>
</reference>
<accession>A0ABY7VCF6</accession>
<dbReference type="Proteomes" id="UP001215231">
    <property type="component" value="Chromosome"/>
</dbReference>
<evidence type="ECO:0000313" key="2">
    <source>
        <dbReference type="Proteomes" id="UP001215231"/>
    </source>
</evidence>
<dbReference type="EMBL" id="CP059693">
    <property type="protein sequence ID" value="WDE11343.1"/>
    <property type="molecule type" value="Genomic_DNA"/>
</dbReference>
<proteinExistence type="predicted"/>
<evidence type="ECO:0000313" key="1">
    <source>
        <dbReference type="EMBL" id="WDE11343.1"/>
    </source>
</evidence>
<keyword evidence="2" id="KW-1185">Reference proteome</keyword>
<gene>
    <name evidence="1" type="ORF">H3N35_24495</name>
</gene>
<sequence length="771" mass="82104">MAIQLVQGARAVMLADSAIDPQLGAAEKAAAQEAALRKILLDKVKSGNKALLSAAEAQKQRVLELQAIIEATNYSTGVTAKHVDEQIKSVALNTKATRETATAAAKVLLTGKAVRKESFDKILAASQDLTVLSGDIVSNAKMLAEAQAEPLKGLKNLQKAKVQFTPEEIKNITLLEKEGKRDQAGDAILNAVNQRVGGKAQQLDSGFSGAMDKLSDHWTDWKISIDDFFSYDEALTSAANGIVSAIDSFIAADDISPQKQLEALQAEKVKIEQQLAAVNSQPGNRVGSLLVGPDIALQGRLSSLDEEIIATQKVIGEEEKARQGSEAAEKARHQRRLEARQKAGEKKLDVVRKELATEQELIQEATDKQIKIIRSAEVSQSYANKNGFANGEGLKTVYAEELQYRADQKKAAIGVKPESGGLTGTAQACACENPQSQPCCQQAPVTAIDPAMPQTMPMVGAAAIGADQATSEINPEEQASLFAMQQEQKLASLQLAQEQEMEQMFAHSEIMKQFKEGIISEEQAAELQRRDEQLLRMQENFDQQMILLGDNEIAKAELQTQFRADNELAVTESEQRMTAIKQAEEEAKLKSGVDGMLGNLQALASTGKKGAQIAKAAAIGQATIKTYESANNAYSSLAGIPIIGPALGVAAAAAAIAAGMANVAQIKSQPISGARALGGPVGNGQTYLVGENGPELFTPGASGQITSNDNLHKALNEEADMSAGSATVQNTDVNINITAPDRDSVVEALMAERDLITSMVQMALADQGRDL</sequence>